<keyword evidence="1" id="KW-0472">Membrane</keyword>
<protein>
    <recommendedName>
        <fullName evidence="4">MSHA biogenesis protein MshJ</fullName>
    </recommendedName>
</protein>
<dbReference type="Proteomes" id="UP000179360">
    <property type="component" value="Unassembled WGS sequence"/>
</dbReference>
<sequence length="225" mass="25071">MEDIKLQYKKLADRIDELSLRERGVIFVSILAALYLLAANLVFAPLRTEQNRLENQLKAKRGQVQSLEDQIQAILTGGVQGGDETQRARLAALQEQSLAHDTALARAVSGLVMPKEMARLVEQILLKNRNLQVVRIENLPPAPLTEGARGGDGASARGDAPVYKHGMRIELRGTYLDFLAYLKALEGLQWKVFWGQVSLQTEKYPASRLVLVIYTLSTHEGWIAI</sequence>
<name>A0A1F6TFK1_9PROT</name>
<dbReference type="AlphaFoldDB" id="A0A1F6TFK1"/>
<feature type="transmembrane region" description="Helical" evidence="1">
    <location>
        <begin position="24"/>
        <end position="46"/>
    </location>
</feature>
<evidence type="ECO:0000313" key="3">
    <source>
        <dbReference type="Proteomes" id="UP000179360"/>
    </source>
</evidence>
<evidence type="ECO:0000256" key="1">
    <source>
        <dbReference type="SAM" id="Phobius"/>
    </source>
</evidence>
<keyword evidence="1" id="KW-0812">Transmembrane</keyword>
<accession>A0A1F6TFK1</accession>
<comment type="caution">
    <text evidence="2">The sequence shown here is derived from an EMBL/GenBank/DDBJ whole genome shotgun (WGS) entry which is preliminary data.</text>
</comment>
<evidence type="ECO:0000313" key="2">
    <source>
        <dbReference type="EMBL" id="OGI43884.1"/>
    </source>
</evidence>
<dbReference type="STRING" id="1817764.A2637_07245"/>
<dbReference type="EMBL" id="MFSY01000128">
    <property type="protein sequence ID" value="OGI43884.1"/>
    <property type="molecule type" value="Genomic_DNA"/>
</dbReference>
<reference evidence="2 3" key="1">
    <citation type="journal article" date="2016" name="Nat. Commun.">
        <title>Thousands of microbial genomes shed light on interconnected biogeochemical processes in an aquifer system.</title>
        <authorList>
            <person name="Anantharaman K."/>
            <person name="Brown C.T."/>
            <person name="Hug L.A."/>
            <person name="Sharon I."/>
            <person name="Castelle C.J."/>
            <person name="Probst A.J."/>
            <person name="Thomas B.C."/>
            <person name="Singh A."/>
            <person name="Wilkins M.J."/>
            <person name="Karaoz U."/>
            <person name="Brodie E.L."/>
            <person name="Williams K.H."/>
            <person name="Hubbard S.S."/>
            <person name="Banfield J.F."/>
        </authorList>
    </citation>
    <scope>NUCLEOTIDE SEQUENCE [LARGE SCALE GENOMIC DNA]</scope>
</reference>
<keyword evidence="1" id="KW-1133">Transmembrane helix</keyword>
<organism evidence="2 3">
    <name type="scientific">Candidatus Muproteobacteria bacterium RIFCSPHIGHO2_01_FULL_65_16</name>
    <dbReference type="NCBI Taxonomy" id="1817764"/>
    <lineage>
        <taxon>Bacteria</taxon>
        <taxon>Pseudomonadati</taxon>
        <taxon>Pseudomonadota</taxon>
        <taxon>Candidatus Muproteobacteria</taxon>
    </lineage>
</organism>
<proteinExistence type="predicted"/>
<evidence type="ECO:0008006" key="4">
    <source>
        <dbReference type="Google" id="ProtNLM"/>
    </source>
</evidence>
<gene>
    <name evidence="2" type="ORF">A2637_07245</name>
</gene>